<dbReference type="EC" id="5.6.2.4" evidence="7"/>
<dbReference type="InterPro" id="IPR014017">
    <property type="entry name" value="DNA_helicase_UvrD-like_C"/>
</dbReference>
<dbReference type="Gene3D" id="3.40.50.300">
    <property type="entry name" value="P-loop containing nucleotide triphosphate hydrolases"/>
    <property type="match status" value="2"/>
</dbReference>
<evidence type="ECO:0000256" key="2">
    <source>
        <dbReference type="ARBA" id="ARBA00022801"/>
    </source>
</evidence>
<dbReference type="GO" id="GO:0003677">
    <property type="term" value="F:DNA binding"/>
    <property type="evidence" value="ECO:0007669"/>
    <property type="project" value="InterPro"/>
</dbReference>
<name>A0A6C0CR17_9ZZZZ</name>
<proteinExistence type="predicted"/>
<keyword evidence="3" id="KW-0347">Helicase</keyword>
<dbReference type="PANTHER" id="PTHR11070">
    <property type="entry name" value="UVRD / RECB / PCRA DNA HELICASE FAMILY MEMBER"/>
    <property type="match status" value="1"/>
</dbReference>
<evidence type="ECO:0000256" key="5">
    <source>
        <dbReference type="ARBA" id="ARBA00023235"/>
    </source>
</evidence>
<evidence type="ECO:0000259" key="10">
    <source>
        <dbReference type="Pfam" id="PF13361"/>
    </source>
</evidence>
<dbReference type="PANTHER" id="PTHR11070:SF2">
    <property type="entry name" value="ATP-DEPENDENT DNA HELICASE SRS2"/>
    <property type="match status" value="1"/>
</dbReference>
<evidence type="ECO:0000256" key="6">
    <source>
        <dbReference type="ARBA" id="ARBA00034617"/>
    </source>
</evidence>
<comment type="catalytic activity">
    <reaction evidence="8">
        <text>ATP + H2O = ADP + phosphate + H(+)</text>
        <dbReference type="Rhea" id="RHEA:13065"/>
        <dbReference type="ChEBI" id="CHEBI:15377"/>
        <dbReference type="ChEBI" id="CHEBI:15378"/>
        <dbReference type="ChEBI" id="CHEBI:30616"/>
        <dbReference type="ChEBI" id="CHEBI:43474"/>
        <dbReference type="ChEBI" id="CHEBI:456216"/>
        <dbReference type="EC" id="5.6.2.4"/>
    </reaction>
</comment>
<dbReference type="GO" id="GO:0000725">
    <property type="term" value="P:recombinational repair"/>
    <property type="evidence" value="ECO:0007669"/>
    <property type="project" value="TreeGrafter"/>
</dbReference>
<dbReference type="Pfam" id="PF13361">
    <property type="entry name" value="UvrD_C"/>
    <property type="match status" value="1"/>
</dbReference>
<dbReference type="InterPro" id="IPR014016">
    <property type="entry name" value="UvrD-like_ATP-bd"/>
</dbReference>
<evidence type="ECO:0000313" key="11">
    <source>
        <dbReference type="EMBL" id="QHT06733.1"/>
    </source>
</evidence>
<sequence length="686" mass="80122">MIISNEQQAILECVKSDQRCNLFVNAVPGSGKTTLSLCMAEQNPTLKFLLLTYNSKLRQDSVRRAKDTFLNNVDIHTFHSFGYTLYNNTKCKTDDGLYEILEKNTVLFKKNTYDIIIIDECQDMDQLLYAFSRKIYVDASHPSTRLFIIGDAKQCIYEYKGSDHRYLTLSDRIYPWNTLEWKQYELSYTFRFNKATCDFINECCAQQTPKILNSYNTIDLTKPKYIVLNMFSEMHLIAKEIIDLLAHDVPAEQIMILAASVKTNNSKSPLVLLANYLSMRGVSIYVSSDEETATSDITQNKILISNFHRTKGIERDYIFILGFDHAYFTYYNTSADPCFMPNCIYVALTRCKKRMFLYHHKKNEFVPFLNQDKLKTFTDFITENDGSFKPSPCRYNNDTVRTFSVTALIDKIAPQVLKQCLTYMTVTRLKNKHMVPVLSVPTKTSLSLHGSVENVSVINSEVVNVLFMNSLNQTEPTCFYKSLLRNITLNREHHHPFFKLHEFPSIDLNDIVSVTHYAAYYTSYKENLIYKLKQLTHFTWLHHTNISACVDNIQRALLQTNASSRYQIEKYVEQDIEINAIHYKLKGYIDYYDTDHEVIYEWKCVTNLDKKYFVQCVLYKYLAFASRTEIEEIEEIRKCYLFNSKSGVFYEILVKIEDVFNIIQLLLEPYSKPILNDDEFVHQCIV</sequence>
<evidence type="ECO:0000256" key="3">
    <source>
        <dbReference type="ARBA" id="ARBA00022806"/>
    </source>
</evidence>
<dbReference type="AlphaFoldDB" id="A0A6C0CR17"/>
<dbReference type="Pfam" id="PF00580">
    <property type="entry name" value="UvrD-helicase"/>
    <property type="match status" value="1"/>
</dbReference>
<organism evidence="11">
    <name type="scientific">viral metagenome</name>
    <dbReference type="NCBI Taxonomy" id="1070528"/>
    <lineage>
        <taxon>unclassified sequences</taxon>
        <taxon>metagenomes</taxon>
        <taxon>organismal metagenomes</taxon>
    </lineage>
</organism>
<evidence type="ECO:0000256" key="4">
    <source>
        <dbReference type="ARBA" id="ARBA00022840"/>
    </source>
</evidence>
<evidence type="ECO:0000256" key="1">
    <source>
        <dbReference type="ARBA" id="ARBA00022741"/>
    </source>
</evidence>
<reference evidence="11" key="1">
    <citation type="journal article" date="2020" name="Nature">
        <title>Giant virus diversity and host interactions through global metagenomics.</title>
        <authorList>
            <person name="Schulz F."/>
            <person name="Roux S."/>
            <person name="Paez-Espino D."/>
            <person name="Jungbluth S."/>
            <person name="Walsh D.A."/>
            <person name="Denef V.J."/>
            <person name="McMahon K.D."/>
            <person name="Konstantinidis K.T."/>
            <person name="Eloe-Fadrosh E.A."/>
            <person name="Kyrpides N.C."/>
            <person name="Woyke T."/>
        </authorList>
    </citation>
    <scope>NUCLEOTIDE SEQUENCE</scope>
    <source>
        <strain evidence="11">GVMAG-M-3300021473-15</strain>
    </source>
</reference>
<keyword evidence="4" id="KW-0067">ATP-binding</keyword>
<keyword evidence="1" id="KW-0547">Nucleotide-binding</keyword>
<evidence type="ECO:0000256" key="7">
    <source>
        <dbReference type="ARBA" id="ARBA00034808"/>
    </source>
</evidence>
<dbReference type="InterPro" id="IPR027417">
    <property type="entry name" value="P-loop_NTPase"/>
</dbReference>
<dbReference type="GO" id="GO:0005524">
    <property type="term" value="F:ATP binding"/>
    <property type="evidence" value="ECO:0007669"/>
    <property type="project" value="UniProtKB-KW"/>
</dbReference>
<feature type="domain" description="UvrD-like helicase C-terminal" evidence="10">
    <location>
        <begin position="288"/>
        <end position="361"/>
    </location>
</feature>
<feature type="domain" description="UvrD-like helicase ATP-binding" evidence="9">
    <location>
        <begin position="109"/>
        <end position="168"/>
    </location>
</feature>
<comment type="catalytic activity">
    <reaction evidence="6">
        <text>Couples ATP hydrolysis with the unwinding of duplex DNA by translocating in the 3'-5' direction.</text>
        <dbReference type="EC" id="5.6.2.4"/>
    </reaction>
</comment>
<evidence type="ECO:0000256" key="8">
    <source>
        <dbReference type="ARBA" id="ARBA00048988"/>
    </source>
</evidence>
<keyword evidence="2" id="KW-0378">Hydrolase</keyword>
<dbReference type="GO" id="GO:0016787">
    <property type="term" value="F:hydrolase activity"/>
    <property type="evidence" value="ECO:0007669"/>
    <property type="project" value="UniProtKB-KW"/>
</dbReference>
<dbReference type="InterPro" id="IPR000212">
    <property type="entry name" value="DNA_helicase_UvrD/REP"/>
</dbReference>
<evidence type="ECO:0000259" key="9">
    <source>
        <dbReference type="Pfam" id="PF00580"/>
    </source>
</evidence>
<dbReference type="GO" id="GO:0043138">
    <property type="term" value="F:3'-5' DNA helicase activity"/>
    <property type="evidence" value="ECO:0007669"/>
    <property type="project" value="UniProtKB-EC"/>
</dbReference>
<dbReference type="SUPFAM" id="SSF52540">
    <property type="entry name" value="P-loop containing nucleoside triphosphate hydrolases"/>
    <property type="match status" value="1"/>
</dbReference>
<accession>A0A6C0CR17</accession>
<protein>
    <recommendedName>
        <fullName evidence="7">DNA 3'-5' helicase</fullName>
        <ecNumber evidence="7">5.6.2.4</ecNumber>
    </recommendedName>
</protein>
<dbReference type="EMBL" id="MN739474">
    <property type="protein sequence ID" value="QHT06733.1"/>
    <property type="molecule type" value="Genomic_DNA"/>
</dbReference>
<keyword evidence="5" id="KW-0413">Isomerase</keyword>